<dbReference type="AlphaFoldDB" id="T1AI98"/>
<protein>
    <recommendedName>
        <fullName evidence="3">phosphoserine phosphatase</fullName>
        <ecNumber evidence="3">3.1.3.3</ecNumber>
    </recommendedName>
</protein>
<evidence type="ECO:0000256" key="8">
    <source>
        <dbReference type="ARBA" id="ARBA00023299"/>
    </source>
</evidence>
<evidence type="ECO:0000256" key="6">
    <source>
        <dbReference type="ARBA" id="ARBA00022801"/>
    </source>
</evidence>
<evidence type="ECO:0000256" key="5">
    <source>
        <dbReference type="ARBA" id="ARBA00022723"/>
    </source>
</evidence>
<keyword evidence="8" id="KW-0718">Serine biosynthesis</keyword>
<dbReference type="PANTHER" id="PTHR43344:SF2">
    <property type="entry name" value="PHOSPHOSERINE PHOSPHATASE"/>
    <property type="match status" value="1"/>
</dbReference>
<dbReference type="EMBL" id="AUZY01009549">
    <property type="protein sequence ID" value="EQD41700.1"/>
    <property type="molecule type" value="Genomic_DNA"/>
</dbReference>
<keyword evidence="7" id="KW-0460">Magnesium</keyword>
<dbReference type="Pfam" id="PF12710">
    <property type="entry name" value="HAD"/>
    <property type="match status" value="1"/>
</dbReference>
<dbReference type="GO" id="GO:0005737">
    <property type="term" value="C:cytoplasm"/>
    <property type="evidence" value="ECO:0007669"/>
    <property type="project" value="TreeGrafter"/>
</dbReference>
<dbReference type="GO" id="GO:0000287">
    <property type="term" value="F:magnesium ion binding"/>
    <property type="evidence" value="ECO:0007669"/>
    <property type="project" value="TreeGrafter"/>
</dbReference>
<accession>T1AI98</accession>
<comment type="caution">
    <text evidence="9">The sequence shown here is derived from an EMBL/GenBank/DDBJ whole genome shotgun (WGS) entry which is preliminary data.</text>
</comment>
<sequence>MTFDVDGTLTREHGWEYLARRLGRRSEYEAAQDAFRRGERGEDEHLLALLSLARGVPVSRLLRLLARTPRMKGIGPTIRQLHARGQRVGLLTHNPEWVSRWYAQRYGFDLWAGVPQEIRSGRLEPRDHLHVDKVRALGALLRREGLRPGAVAHVGDGPADARVFPRVGTGVALNASRREVWDRADLVALTDTLPVLLPYLVRGTRSRPD</sequence>
<reference evidence="9" key="1">
    <citation type="submission" date="2013-08" db="EMBL/GenBank/DDBJ databases">
        <authorList>
            <person name="Mendez C."/>
            <person name="Richter M."/>
            <person name="Ferrer M."/>
            <person name="Sanchez J."/>
        </authorList>
    </citation>
    <scope>NUCLEOTIDE SEQUENCE</scope>
</reference>
<proteinExistence type="predicted"/>
<feature type="non-terminal residue" evidence="9">
    <location>
        <position position="209"/>
    </location>
</feature>
<gene>
    <name evidence="9" type="ORF">B1B_14417</name>
</gene>
<comment type="pathway">
    <text evidence="2">Amino-acid biosynthesis; L-serine biosynthesis; L-serine from 3-phospho-D-glycerate: step 3/3.</text>
</comment>
<reference evidence="9" key="2">
    <citation type="journal article" date="2014" name="ISME J.">
        <title>Microbial stratification in low pH oxic and suboxic macroscopic growths along an acid mine drainage.</title>
        <authorList>
            <person name="Mendez-Garcia C."/>
            <person name="Mesa V."/>
            <person name="Sprenger R.R."/>
            <person name="Richter M."/>
            <person name="Diez M.S."/>
            <person name="Solano J."/>
            <person name="Bargiela R."/>
            <person name="Golyshina O.V."/>
            <person name="Manteca A."/>
            <person name="Ramos J.L."/>
            <person name="Gallego J.R."/>
            <person name="Llorente I."/>
            <person name="Martins Dos Santos V.A."/>
            <person name="Jensen O.N."/>
            <person name="Pelaez A.I."/>
            <person name="Sanchez J."/>
            <person name="Ferrer M."/>
        </authorList>
    </citation>
    <scope>NUCLEOTIDE SEQUENCE</scope>
</reference>
<dbReference type="GO" id="GO:0006564">
    <property type="term" value="P:L-serine biosynthetic process"/>
    <property type="evidence" value="ECO:0007669"/>
    <property type="project" value="UniProtKB-KW"/>
</dbReference>
<evidence type="ECO:0000313" key="9">
    <source>
        <dbReference type="EMBL" id="EQD41700.1"/>
    </source>
</evidence>
<dbReference type="NCBIfam" id="TIGR01488">
    <property type="entry name" value="HAD-SF-IB"/>
    <property type="match status" value="1"/>
</dbReference>
<dbReference type="PANTHER" id="PTHR43344">
    <property type="entry name" value="PHOSPHOSERINE PHOSPHATASE"/>
    <property type="match status" value="1"/>
</dbReference>
<dbReference type="EC" id="3.1.3.3" evidence="3"/>
<evidence type="ECO:0000256" key="7">
    <source>
        <dbReference type="ARBA" id="ARBA00022842"/>
    </source>
</evidence>
<evidence type="ECO:0000256" key="2">
    <source>
        <dbReference type="ARBA" id="ARBA00005135"/>
    </source>
</evidence>
<keyword evidence="6 9" id="KW-0378">Hydrolase</keyword>
<dbReference type="Gene3D" id="3.40.50.1000">
    <property type="entry name" value="HAD superfamily/HAD-like"/>
    <property type="match status" value="1"/>
</dbReference>
<evidence type="ECO:0000256" key="4">
    <source>
        <dbReference type="ARBA" id="ARBA00022605"/>
    </source>
</evidence>
<keyword evidence="4" id="KW-0028">Amino-acid biosynthesis</keyword>
<dbReference type="InterPro" id="IPR036412">
    <property type="entry name" value="HAD-like_sf"/>
</dbReference>
<dbReference type="GO" id="GO:0036424">
    <property type="term" value="F:L-phosphoserine phosphatase activity"/>
    <property type="evidence" value="ECO:0007669"/>
    <property type="project" value="TreeGrafter"/>
</dbReference>
<dbReference type="InterPro" id="IPR023214">
    <property type="entry name" value="HAD_sf"/>
</dbReference>
<keyword evidence="5" id="KW-0479">Metal-binding</keyword>
<dbReference type="InterPro" id="IPR050582">
    <property type="entry name" value="HAD-like_SerB"/>
</dbReference>
<comment type="cofactor">
    <cofactor evidence="1">
        <name>Mg(2+)</name>
        <dbReference type="ChEBI" id="CHEBI:18420"/>
    </cofactor>
</comment>
<evidence type="ECO:0000256" key="1">
    <source>
        <dbReference type="ARBA" id="ARBA00001946"/>
    </source>
</evidence>
<evidence type="ECO:0000256" key="3">
    <source>
        <dbReference type="ARBA" id="ARBA00012640"/>
    </source>
</evidence>
<dbReference type="SUPFAM" id="SSF56784">
    <property type="entry name" value="HAD-like"/>
    <property type="match status" value="1"/>
</dbReference>
<name>T1AI98_9ZZZZ</name>
<organism evidence="9">
    <name type="scientific">mine drainage metagenome</name>
    <dbReference type="NCBI Taxonomy" id="410659"/>
    <lineage>
        <taxon>unclassified sequences</taxon>
        <taxon>metagenomes</taxon>
        <taxon>ecological metagenomes</taxon>
    </lineage>
</organism>